<keyword evidence="1" id="KW-1133">Transmembrane helix</keyword>
<organism evidence="2 3">
    <name type="scientific">Lentzea albida</name>
    <dbReference type="NCBI Taxonomy" id="65499"/>
    <lineage>
        <taxon>Bacteria</taxon>
        <taxon>Bacillati</taxon>
        <taxon>Actinomycetota</taxon>
        <taxon>Actinomycetes</taxon>
        <taxon>Pseudonocardiales</taxon>
        <taxon>Pseudonocardiaceae</taxon>
        <taxon>Lentzea</taxon>
    </lineage>
</organism>
<proteinExistence type="predicted"/>
<dbReference type="EMBL" id="FOFV01000009">
    <property type="protein sequence ID" value="SER47703.1"/>
    <property type="molecule type" value="Genomic_DNA"/>
</dbReference>
<evidence type="ECO:0000313" key="3">
    <source>
        <dbReference type="Proteomes" id="UP000199503"/>
    </source>
</evidence>
<feature type="transmembrane region" description="Helical" evidence="1">
    <location>
        <begin position="77"/>
        <end position="99"/>
    </location>
</feature>
<gene>
    <name evidence="2" type="ORF">SAMN04488000_109116</name>
</gene>
<dbReference type="AlphaFoldDB" id="A0A1H9PJG7"/>
<evidence type="ECO:0000256" key="1">
    <source>
        <dbReference type="SAM" id="Phobius"/>
    </source>
</evidence>
<dbReference type="OrthoDB" id="3700299at2"/>
<keyword evidence="3" id="KW-1185">Reference proteome</keyword>
<evidence type="ECO:0000313" key="2">
    <source>
        <dbReference type="EMBL" id="SER47703.1"/>
    </source>
</evidence>
<keyword evidence="1" id="KW-0812">Transmembrane</keyword>
<dbReference type="STRING" id="65499.SAMN04488000_109116"/>
<protein>
    <submittedName>
        <fullName evidence="2">Uncharacterized protein</fullName>
    </submittedName>
</protein>
<dbReference type="Proteomes" id="UP000199503">
    <property type="component" value="Unassembled WGS sequence"/>
</dbReference>
<accession>A0A1H9PJG7</accession>
<feature type="transmembrane region" description="Helical" evidence="1">
    <location>
        <begin position="44"/>
        <end position="65"/>
    </location>
</feature>
<name>A0A1H9PJG7_9PSEU</name>
<keyword evidence="1" id="KW-0472">Membrane</keyword>
<reference evidence="3" key="1">
    <citation type="submission" date="2016-10" db="EMBL/GenBank/DDBJ databases">
        <authorList>
            <person name="Varghese N."/>
            <person name="Submissions S."/>
        </authorList>
    </citation>
    <scope>NUCLEOTIDE SEQUENCE [LARGE SCALE GENOMIC DNA]</scope>
    <source>
        <strain evidence="3">DSM 44437</strain>
    </source>
</reference>
<dbReference type="RefSeq" id="WP_089919371.1">
    <property type="nucleotide sequence ID" value="NZ_FOFV01000009.1"/>
</dbReference>
<sequence>MTEIDRGRLAALAGFATTAVLLTLTVIAFLNDTFESFGWRGGEYAYSFIWIALGSALVGLVVKVAAPAPWRSAGTGLALAGSVGVLVVIALVVTFIWAWSNMAV</sequence>